<keyword evidence="2" id="KW-1185">Reference proteome</keyword>
<protein>
    <submittedName>
        <fullName evidence="1">Uncharacterized protein</fullName>
    </submittedName>
</protein>
<reference evidence="1" key="1">
    <citation type="submission" date="2023-04" db="EMBL/GenBank/DDBJ databases">
        <title>A chromosome-level genome assembly of the parasitoid wasp Eretmocerus hayati.</title>
        <authorList>
            <person name="Zhong Y."/>
            <person name="Liu S."/>
            <person name="Liu Y."/>
        </authorList>
    </citation>
    <scope>NUCLEOTIDE SEQUENCE</scope>
    <source>
        <strain evidence="1">ZJU_SS_LIU_2023</strain>
    </source>
</reference>
<comment type="caution">
    <text evidence="1">The sequence shown here is derived from an EMBL/GenBank/DDBJ whole genome shotgun (WGS) entry which is preliminary data.</text>
</comment>
<dbReference type="EMBL" id="CM056744">
    <property type="protein sequence ID" value="KAJ8665335.1"/>
    <property type="molecule type" value="Genomic_DNA"/>
</dbReference>
<organism evidence="1 2">
    <name type="scientific">Eretmocerus hayati</name>
    <dbReference type="NCBI Taxonomy" id="131215"/>
    <lineage>
        <taxon>Eukaryota</taxon>
        <taxon>Metazoa</taxon>
        <taxon>Ecdysozoa</taxon>
        <taxon>Arthropoda</taxon>
        <taxon>Hexapoda</taxon>
        <taxon>Insecta</taxon>
        <taxon>Pterygota</taxon>
        <taxon>Neoptera</taxon>
        <taxon>Endopterygota</taxon>
        <taxon>Hymenoptera</taxon>
        <taxon>Apocrita</taxon>
        <taxon>Proctotrupomorpha</taxon>
        <taxon>Chalcidoidea</taxon>
        <taxon>Aphelinidae</taxon>
        <taxon>Aphelininae</taxon>
        <taxon>Eretmocerus</taxon>
    </lineage>
</organism>
<evidence type="ECO:0000313" key="2">
    <source>
        <dbReference type="Proteomes" id="UP001239111"/>
    </source>
</evidence>
<proteinExistence type="predicted"/>
<dbReference type="Proteomes" id="UP001239111">
    <property type="component" value="Chromosome 4"/>
</dbReference>
<evidence type="ECO:0000313" key="1">
    <source>
        <dbReference type="EMBL" id="KAJ8665335.1"/>
    </source>
</evidence>
<accession>A0ACC2N2D2</accession>
<gene>
    <name evidence="1" type="ORF">QAD02_006997</name>
</gene>
<name>A0ACC2N2D2_9HYME</name>
<sequence>MCFRFALFVLLGASVTKALPSHLSEHLSSPSLTKAVPPHVSEHLGSSVSEASSPHLNEHLAAPVAQAAPLHLSEHLEASVAKGLPLHLSEPLGASVTNKTLTALASKDSNASSTRSATTPTSTLTTLLSKNLNASVTTPTSTVPPYHHLEGLEIFSAAVVAEKKYTSELLERSNFKQIFNDFLQNLENVARTSSKDNKEKLQEFKKSLLKLNEEIHKDLEEFREQLQLRLSDAERYSQDKYEEVREQVKSAFEKKVKEGHKIISDHLQKVLSFLNSIKDQ</sequence>